<evidence type="ECO:0000313" key="2">
    <source>
        <dbReference type="Proteomes" id="UP001610104"/>
    </source>
</evidence>
<organism evidence="1 2">
    <name type="scientific">Gaetbulibacter aquiaggeris</name>
    <dbReference type="NCBI Taxonomy" id="1735373"/>
    <lineage>
        <taxon>Bacteria</taxon>
        <taxon>Pseudomonadati</taxon>
        <taxon>Bacteroidota</taxon>
        <taxon>Flavobacteriia</taxon>
        <taxon>Flavobacteriales</taxon>
        <taxon>Flavobacteriaceae</taxon>
        <taxon>Gaetbulibacter</taxon>
    </lineage>
</organism>
<proteinExistence type="predicted"/>
<name>A0ABW7MTP2_9FLAO</name>
<dbReference type="Proteomes" id="UP001610104">
    <property type="component" value="Unassembled WGS sequence"/>
</dbReference>
<sequence>MKKLVYITILILFTTACEDVIELNVPNESPRLVIDASINWFKGTNGNEQQIKLTLTAPYFDESVPPANGAQVEITDTSNNIFVFTEEGLSGIYKNSIFFPVLNETYYLTIIYDGETYTASETLKSVASIEYVDQNNEGGFSGNETELKAYYTDPVDEENYNFFEFISDIPVIPSLEVYKDEFTNGNQIFGFYTEEELASGDLVTIRNYGISKEFYNYMFILLQQNSQEGGGPFETQPATVRGNCINQTNPENYPLGYFRASEVDELIYTVL</sequence>
<keyword evidence="2" id="KW-1185">Reference proteome</keyword>
<dbReference type="PROSITE" id="PS51257">
    <property type="entry name" value="PROKAR_LIPOPROTEIN"/>
    <property type="match status" value="1"/>
</dbReference>
<dbReference type="EMBL" id="JBAWKC010000006">
    <property type="protein sequence ID" value="MFH6770214.1"/>
    <property type="molecule type" value="Genomic_DNA"/>
</dbReference>
<evidence type="ECO:0000313" key="1">
    <source>
        <dbReference type="EMBL" id="MFH6770214.1"/>
    </source>
</evidence>
<accession>A0ABW7MTP2</accession>
<dbReference type="Pfam" id="PF14054">
    <property type="entry name" value="DUF4249"/>
    <property type="match status" value="1"/>
</dbReference>
<dbReference type="InterPro" id="IPR025345">
    <property type="entry name" value="DUF4249"/>
</dbReference>
<reference evidence="1 2" key="1">
    <citation type="submission" date="2024-02" db="EMBL/GenBank/DDBJ databases">
        <title>A Gaetbulibacter species isolated from tidal flats and genomic insights of their niches.</title>
        <authorList>
            <person name="Ye Y."/>
        </authorList>
    </citation>
    <scope>NUCLEOTIDE SEQUENCE [LARGE SCALE GENOMIC DNA]</scope>
    <source>
        <strain evidence="1 2">KEM-8</strain>
    </source>
</reference>
<protein>
    <submittedName>
        <fullName evidence="1">DUF4249 family protein</fullName>
    </submittedName>
</protein>
<comment type="caution">
    <text evidence="1">The sequence shown here is derived from an EMBL/GenBank/DDBJ whole genome shotgun (WGS) entry which is preliminary data.</text>
</comment>
<gene>
    <name evidence="1" type="ORF">V8G56_15795</name>
</gene>
<dbReference type="RefSeq" id="WP_395439429.1">
    <property type="nucleotide sequence ID" value="NZ_JBAWKC010000006.1"/>
</dbReference>